<dbReference type="GO" id="GO:0016787">
    <property type="term" value="F:hydrolase activity"/>
    <property type="evidence" value="ECO:0007669"/>
    <property type="project" value="UniProtKB-KW"/>
</dbReference>
<dbReference type="InterPro" id="IPR000086">
    <property type="entry name" value="NUDIX_hydrolase_dom"/>
</dbReference>
<dbReference type="InterPro" id="IPR020084">
    <property type="entry name" value="NUDIX_hydrolase_CS"/>
</dbReference>
<dbReference type="RefSeq" id="WP_130429148.1">
    <property type="nucleotide sequence ID" value="NZ_CP034841.1"/>
</dbReference>
<dbReference type="Proteomes" id="UP000289326">
    <property type="component" value="Chromosome"/>
</dbReference>
<dbReference type="EMBL" id="CP034841">
    <property type="protein sequence ID" value="QBF34370.1"/>
    <property type="molecule type" value="Genomic_DNA"/>
</dbReference>
<dbReference type="PANTHER" id="PTHR10885">
    <property type="entry name" value="ISOPENTENYL-DIPHOSPHATE DELTA-ISOMERASE"/>
    <property type="match status" value="1"/>
</dbReference>
<feature type="domain" description="Nudix hydrolase" evidence="2">
    <location>
        <begin position="28"/>
        <end position="157"/>
    </location>
</feature>
<dbReference type="KEGG" id="mphi:EG856_00255"/>
<dbReference type="Gene3D" id="3.90.79.10">
    <property type="entry name" value="Nucleoside Triphosphate Pyrophosphohydrolase"/>
    <property type="match status" value="1"/>
</dbReference>
<evidence type="ECO:0000313" key="4">
    <source>
        <dbReference type="Proteomes" id="UP000289326"/>
    </source>
</evidence>
<dbReference type="OrthoDB" id="9786032at2"/>
<dbReference type="AlphaFoldDB" id="A0A4P6MNB2"/>
<accession>A0A4P6MNB2</accession>
<evidence type="ECO:0000313" key="3">
    <source>
        <dbReference type="EMBL" id="QBF34370.1"/>
    </source>
</evidence>
<dbReference type="PANTHER" id="PTHR10885:SF0">
    <property type="entry name" value="ISOPENTENYL-DIPHOSPHATE DELTA-ISOMERASE"/>
    <property type="match status" value="1"/>
</dbReference>
<dbReference type="SUPFAM" id="SSF55811">
    <property type="entry name" value="Nudix"/>
    <property type="match status" value="1"/>
</dbReference>
<keyword evidence="1" id="KW-0378">Hydrolase</keyword>
<evidence type="ECO:0000256" key="1">
    <source>
        <dbReference type="ARBA" id="ARBA00022801"/>
    </source>
</evidence>
<reference evidence="3 4" key="1">
    <citation type="submission" date="2019-01" db="EMBL/GenBank/DDBJ databases">
        <title>Complete sequence and annotation of the Mycoplasma phocirhinis strain 852T genome.</title>
        <authorList>
            <person name="Frasca S.Jr."/>
            <person name="Kutish G.F."/>
            <person name="Castellanos Gell J."/>
            <person name="Michaels D.L."/>
            <person name="Brown D.R."/>
        </authorList>
    </citation>
    <scope>NUCLEOTIDE SEQUENCE [LARGE SCALE GENOMIC DNA]</scope>
    <source>
        <strain evidence="3 4">852</strain>
    </source>
</reference>
<protein>
    <submittedName>
        <fullName evidence="3">NUDIX domain-containing protein</fullName>
    </submittedName>
</protein>
<name>A0A4P6MNB2_9BACT</name>
<dbReference type="PROSITE" id="PS00893">
    <property type="entry name" value="NUDIX_BOX"/>
    <property type="match status" value="1"/>
</dbReference>
<dbReference type="Pfam" id="PF00293">
    <property type="entry name" value="NUDIX"/>
    <property type="match status" value="1"/>
</dbReference>
<gene>
    <name evidence="3" type="ORF">EG856_00255</name>
</gene>
<sequence length="169" mass="19801">MEYLDIYDDERNKTGQTTTRGHITNKNNNLLAVFIVVFNHEGKMLIQKRSPDKFISPGVWDLSAGGAVLSGESSFQGAYREAMEEIGYRLDSTRKKPVFSEYYSTFIVDYYLAQTDWDLSKFKIQKEEVDEIKYCDLSEIETLMQKKLFREHSLNIIRLLFEINQNIKF</sequence>
<organism evidence="3 4">
    <name type="scientific">Mycoplasmopsis phocirhinis</name>
    <dbReference type="NCBI Taxonomy" id="142650"/>
    <lineage>
        <taxon>Bacteria</taxon>
        <taxon>Bacillati</taxon>
        <taxon>Mycoplasmatota</taxon>
        <taxon>Mycoplasmoidales</taxon>
        <taxon>Metamycoplasmataceae</taxon>
        <taxon>Mycoplasmopsis</taxon>
    </lineage>
</organism>
<keyword evidence="4" id="KW-1185">Reference proteome</keyword>
<dbReference type="PROSITE" id="PS51462">
    <property type="entry name" value="NUDIX"/>
    <property type="match status" value="1"/>
</dbReference>
<dbReference type="InterPro" id="IPR015797">
    <property type="entry name" value="NUDIX_hydrolase-like_dom_sf"/>
</dbReference>
<dbReference type="CDD" id="cd04693">
    <property type="entry name" value="NUDIX_Hydrolase"/>
    <property type="match status" value="1"/>
</dbReference>
<evidence type="ECO:0000259" key="2">
    <source>
        <dbReference type="PROSITE" id="PS51462"/>
    </source>
</evidence>
<proteinExistence type="predicted"/>